<evidence type="ECO:0000313" key="2">
    <source>
        <dbReference type="EMBL" id="GMA92470.1"/>
    </source>
</evidence>
<evidence type="ECO:0000256" key="1">
    <source>
        <dbReference type="SAM" id="Phobius"/>
    </source>
</evidence>
<dbReference type="Proteomes" id="UP001157069">
    <property type="component" value="Unassembled WGS sequence"/>
</dbReference>
<keyword evidence="3" id="KW-1185">Reference proteome</keyword>
<feature type="transmembrane region" description="Helical" evidence="1">
    <location>
        <begin position="61"/>
        <end position="83"/>
    </location>
</feature>
<protein>
    <submittedName>
        <fullName evidence="2">Uncharacterized protein</fullName>
    </submittedName>
</protein>
<dbReference type="RefSeq" id="WP_284301224.1">
    <property type="nucleotide sequence ID" value="NZ_BSVA01000001.1"/>
</dbReference>
<gene>
    <name evidence="2" type="ORF">GCM10025869_29990</name>
</gene>
<comment type="caution">
    <text evidence="2">The sequence shown here is derived from an EMBL/GenBank/DDBJ whole genome shotgun (WGS) entry which is preliminary data.</text>
</comment>
<sequence length="159" mass="16606">MFVNLQDAGAGFEGTMGEIGERLGGVPLIGDGIRGPFDQAAGAGVAIADAGRTGQAVVETIATVAGLGFALAPIAVVVLLWLWPRIRFARRSAETRALLRLDDGVQLLALRALDDARAVELARISPRVVTAWRAGDAEVTRALAALEARDSGVRLPRLG</sequence>
<keyword evidence="1" id="KW-0472">Membrane</keyword>
<organism evidence="2 3">
    <name type="scientific">Homoserinibacter gongjuensis</name>
    <dbReference type="NCBI Taxonomy" id="1162968"/>
    <lineage>
        <taxon>Bacteria</taxon>
        <taxon>Bacillati</taxon>
        <taxon>Actinomycetota</taxon>
        <taxon>Actinomycetes</taxon>
        <taxon>Micrococcales</taxon>
        <taxon>Microbacteriaceae</taxon>
        <taxon>Homoserinibacter</taxon>
    </lineage>
</organism>
<keyword evidence="1" id="KW-0812">Transmembrane</keyword>
<evidence type="ECO:0000313" key="3">
    <source>
        <dbReference type="Proteomes" id="UP001157069"/>
    </source>
</evidence>
<dbReference type="EMBL" id="BSVA01000001">
    <property type="protein sequence ID" value="GMA92470.1"/>
    <property type="molecule type" value="Genomic_DNA"/>
</dbReference>
<name>A0ABQ6K095_9MICO</name>
<accession>A0ABQ6K095</accession>
<reference evidence="3" key="1">
    <citation type="journal article" date="2019" name="Int. J. Syst. Evol. Microbiol.">
        <title>The Global Catalogue of Microorganisms (GCM) 10K type strain sequencing project: providing services to taxonomists for standard genome sequencing and annotation.</title>
        <authorList>
            <consortium name="The Broad Institute Genomics Platform"/>
            <consortium name="The Broad Institute Genome Sequencing Center for Infectious Disease"/>
            <person name="Wu L."/>
            <person name="Ma J."/>
        </authorList>
    </citation>
    <scope>NUCLEOTIDE SEQUENCE [LARGE SCALE GENOMIC DNA]</scope>
    <source>
        <strain evidence="3">NBRC 108755</strain>
    </source>
</reference>
<proteinExistence type="predicted"/>
<keyword evidence="1" id="KW-1133">Transmembrane helix</keyword>